<sequence>MDDNGGTDGFKNLFQDRALAFLFIAAAASALVVATYHFVTVCLCNRRRRLRDYPHSSSLRFQPPASPTSADGILAAELIPAHNFRKGETAGGGAGGGDCAVCLSEFEDGEEVRALPGCAHVFHATCIDMWLYSHTTCPICRANATPSPAMLLPPESTRDSAEIRIDFRVLEGNFATINQSRRS</sequence>
<evidence type="ECO:0000256" key="2">
    <source>
        <dbReference type="ARBA" id="ARBA00004167"/>
    </source>
</evidence>
<organism evidence="17 18">
    <name type="scientific">Ficus carica</name>
    <name type="common">Common fig</name>
    <dbReference type="NCBI Taxonomy" id="3494"/>
    <lineage>
        <taxon>Eukaryota</taxon>
        <taxon>Viridiplantae</taxon>
        <taxon>Streptophyta</taxon>
        <taxon>Embryophyta</taxon>
        <taxon>Tracheophyta</taxon>
        <taxon>Spermatophyta</taxon>
        <taxon>Magnoliopsida</taxon>
        <taxon>eudicotyledons</taxon>
        <taxon>Gunneridae</taxon>
        <taxon>Pentapetalae</taxon>
        <taxon>rosids</taxon>
        <taxon>fabids</taxon>
        <taxon>Rosales</taxon>
        <taxon>Moraceae</taxon>
        <taxon>Ficeae</taxon>
        <taxon>Ficus</taxon>
    </lineage>
</organism>
<evidence type="ECO:0000256" key="13">
    <source>
        <dbReference type="ARBA" id="ARBA00024209"/>
    </source>
</evidence>
<dbReference type="GO" id="GO:0008270">
    <property type="term" value="F:zinc ion binding"/>
    <property type="evidence" value="ECO:0007669"/>
    <property type="project" value="UniProtKB-KW"/>
</dbReference>
<keyword evidence="12 15" id="KW-0472">Membrane</keyword>
<dbReference type="InterPro" id="IPR044600">
    <property type="entry name" value="ATL1/ATL16-like"/>
</dbReference>
<evidence type="ECO:0000313" key="18">
    <source>
        <dbReference type="Proteomes" id="UP001187192"/>
    </source>
</evidence>
<protein>
    <recommendedName>
        <fullName evidence="4">RING-type E3 ubiquitin transferase</fullName>
        <ecNumber evidence="4">2.3.2.27</ecNumber>
    </recommendedName>
</protein>
<evidence type="ECO:0000256" key="15">
    <source>
        <dbReference type="SAM" id="Phobius"/>
    </source>
</evidence>
<evidence type="ECO:0000256" key="5">
    <source>
        <dbReference type="ARBA" id="ARBA00022679"/>
    </source>
</evidence>
<keyword evidence="11 15" id="KW-1133">Transmembrane helix</keyword>
<dbReference type="InterPro" id="IPR013083">
    <property type="entry name" value="Znf_RING/FYVE/PHD"/>
</dbReference>
<comment type="similarity">
    <text evidence="13">Belongs to the RING-type zinc finger family. ATL subfamily.</text>
</comment>
<dbReference type="Pfam" id="PF13639">
    <property type="entry name" value="zf-RING_2"/>
    <property type="match status" value="1"/>
</dbReference>
<dbReference type="FunFam" id="3.30.40.10:FF:000187">
    <property type="entry name" value="E3 ubiquitin-protein ligase ATL6"/>
    <property type="match status" value="1"/>
</dbReference>
<evidence type="ECO:0000256" key="7">
    <source>
        <dbReference type="ARBA" id="ARBA00022723"/>
    </source>
</evidence>
<evidence type="ECO:0000256" key="10">
    <source>
        <dbReference type="ARBA" id="ARBA00022833"/>
    </source>
</evidence>
<comment type="catalytic activity">
    <reaction evidence="1">
        <text>S-ubiquitinyl-[E2 ubiquitin-conjugating enzyme]-L-cysteine + [acceptor protein]-L-lysine = [E2 ubiquitin-conjugating enzyme]-L-cysteine + N(6)-ubiquitinyl-[acceptor protein]-L-lysine.</text>
        <dbReference type="EC" id="2.3.2.27"/>
    </reaction>
</comment>
<evidence type="ECO:0000256" key="12">
    <source>
        <dbReference type="ARBA" id="ARBA00023136"/>
    </source>
</evidence>
<keyword evidence="8 14" id="KW-0863">Zinc-finger</keyword>
<evidence type="ECO:0000256" key="9">
    <source>
        <dbReference type="ARBA" id="ARBA00022786"/>
    </source>
</evidence>
<keyword evidence="5" id="KW-0808">Transferase</keyword>
<accession>A0AA88IY47</accession>
<dbReference type="SUPFAM" id="SSF57850">
    <property type="entry name" value="RING/U-box"/>
    <property type="match status" value="1"/>
</dbReference>
<name>A0AA88IY47_FICCA</name>
<dbReference type="AlphaFoldDB" id="A0AA88IY47"/>
<keyword evidence="10" id="KW-0862">Zinc</keyword>
<dbReference type="InterPro" id="IPR001841">
    <property type="entry name" value="Znf_RING"/>
</dbReference>
<evidence type="ECO:0000256" key="4">
    <source>
        <dbReference type="ARBA" id="ARBA00012483"/>
    </source>
</evidence>
<evidence type="ECO:0000256" key="1">
    <source>
        <dbReference type="ARBA" id="ARBA00000900"/>
    </source>
</evidence>
<dbReference type="Gene3D" id="3.30.40.10">
    <property type="entry name" value="Zinc/RING finger domain, C3HC4 (zinc finger)"/>
    <property type="match status" value="1"/>
</dbReference>
<dbReference type="PANTHER" id="PTHR46913:SF1">
    <property type="entry name" value="RING-H2 FINGER PROTEIN ATL16"/>
    <property type="match status" value="1"/>
</dbReference>
<dbReference type="Proteomes" id="UP001187192">
    <property type="component" value="Unassembled WGS sequence"/>
</dbReference>
<dbReference type="PANTHER" id="PTHR46913">
    <property type="entry name" value="RING-H2 FINGER PROTEIN ATL16"/>
    <property type="match status" value="1"/>
</dbReference>
<reference evidence="17" key="1">
    <citation type="submission" date="2023-07" db="EMBL/GenBank/DDBJ databases">
        <title>draft genome sequence of fig (Ficus carica).</title>
        <authorList>
            <person name="Takahashi T."/>
            <person name="Nishimura K."/>
        </authorList>
    </citation>
    <scope>NUCLEOTIDE SEQUENCE</scope>
</reference>
<evidence type="ECO:0000256" key="14">
    <source>
        <dbReference type="PROSITE-ProRule" id="PRU00175"/>
    </source>
</evidence>
<keyword evidence="9" id="KW-0833">Ubl conjugation pathway</keyword>
<dbReference type="GO" id="GO:0061630">
    <property type="term" value="F:ubiquitin protein ligase activity"/>
    <property type="evidence" value="ECO:0007669"/>
    <property type="project" value="UniProtKB-EC"/>
</dbReference>
<feature type="domain" description="RING-type" evidence="16">
    <location>
        <begin position="99"/>
        <end position="141"/>
    </location>
</feature>
<dbReference type="EC" id="2.3.2.27" evidence="4"/>
<proteinExistence type="inferred from homology"/>
<feature type="transmembrane region" description="Helical" evidence="15">
    <location>
        <begin position="20"/>
        <end position="44"/>
    </location>
</feature>
<dbReference type="PROSITE" id="PS50089">
    <property type="entry name" value="ZF_RING_2"/>
    <property type="match status" value="1"/>
</dbReference>
<comment type="subcellular location">
    <subcellularLocation>
        <location evidence="2">Membrane</location>
        <topology evidence="2">Single-pass membrane protein</topology>
    </subcellularLocation>
</comment>
<dbReference type="GO" id="GO:0016567">
    <property type="term" value="P:protein ubiquitination"/>
    <property type="evidence" value="ECO:0007669"/>
    <property type="project" value="InterPro"/>
</dbReference>
<evidence type="ECO:0000256" key="3">
    <source>
        <dbReference type="ARBA" id="ARBA00004906"/>
    </source>
</evidence>
<evidence type="ECO:0000256" key="6">
    <source>
        <dbReference type="ARBA" id="ARBA00022692"/>
    </source>
</evidence>
<dbReference type="EMBL" id="BTGU01000069">
    <property type="protein sequence ID" value="GMN57231.1"/>
    <property type="molecule type" value="Genomic_DNA"/>
</dbReference>
<comment type="caution">
    <text evidence="17">The sequence shown here is derived from an EMBL/GenBank/DDBJ whole genome shotgun (WGS) entry which is preliminary data.</text>
</comment>
<evidence type="ECO:0000259" key="16">
    <source>
        <dbReference type="PROSITE" id="PS50089"/>
    </source>
</evidence>
<keyword evidence="18" id="KW-1185">Reference proteome</keyword>
<keyword evidence="7" id="KW-0479">Metal-binding</keyword>
<dbReference type="SMART" id="SM00184">
    <property type="entry name" value="RING"/>
    <property type="match status" value="1"/>
</dbReference>
<keyword evidence="6 15" id="KW-0812">Transmembrane</keyword>
<dbReference type="GO" id="GO:0016020">
    <property type="term" value="C:membrane"/>
    <property type="evidence" value="ECO:0007669"/>
    <property type="project" value="UniProtKB-SubCell"/>
</dbReference>
<gene>
    <name evidence="17" type="ORF">TIFTF001_026347</name>
</gene>
<dbReference type="CDD" id="cd16461">
    <property type="entry name" value="RING-H2_EL5-like"/>
    <property type="match status" value="1"/>
</dbReference>
<comment type="pathway">
    <text evidence="3">Protein modification; protein ubiquitination.</text>
</comment>
<evidence type="ECO:0000313" key="17">
    <source>
        <dbReference type="EMBL" id="GMN57231.1"/>
    </source>
</evidence>
<evidence type="ECO:0000256" key="8">
    <source>
        <dbReference type="ARBA" id="ARBA00022771"/>
    </source>
</evidence>
<evidence type="ECO:0000256" key="11">
    <source>
        <dbReference type="ARBA" id="ARBA00022989"/>
    </source>
</evidence>